<feature type="non-terminal residue" evidence="5">
    <location>
        <position position="1"/>
    </location>
</feature>
<evidence type="ECO:0000256" key="2">
    <source>
        <dbReference type="SAM" id="MobiDB-lite"/>
    </source>
</evidence>
<reference evidence="5" key="1">
    <citation type="journal article" date="2020" name="Stud. Mycol.">
        <title>101 Dothideomycetes genomes: a test case for predicting lifestyles and emergence of pathogens.</title>
        <authorList>
            <person name="Haridas S."/>
            <person name="Albert R."/>
            <person name="Binder M."/>
            <person name="Bloem J."/>
            <person name="Labutti K."/>
            <person name="Salamov A."/>
            <person name="Andreopoulos B."/>
            <person name="Baker S."/>
            <person name="Barry K."/>
            <person name="Bills G."/>
            <person name="Bluhm B."/>
            <person name="Cannon C."/>
            <person name="Castanera R."/>
            <person name="Culley D."/>
            <person name="Daum C."/>
            <person name="Ezra D."/>
            <person name="Gonzalez J."/>
            <person name="Henrissat B."/>
            <person name="Kuo A."/>
            <person name="Liang C."/>
            <person name="Lipzen A."/>
            <person name="Lutzoni F."/>
            <person name="Magnuson J."/>
            <person name="Mondo S."/>
            <person name="Nolan M."/>
            <person name="Ohm R."/>
            <person name="Pangilinan J."/>
            <person name="Park H.-J."/>
            <person name="Ramirez L."/>
            <person name="Alfaro M."/>
            <person name="Sun H."/>
            <person name="Tritt A."/>
            <person name="Yoshinaga Y."/>
            <person name="Zwiers L.-H."/>
            <person name="Turgeon B."/>
            <person name="Goodwin S."/>
            <person name="Spatafora J."/>
            <person name="Crous P."/>
            <person name="Grigoriev I."/>
        </authorList>
    </citation>
    <scope>NUCLEOTIDE SEQUENCE</scope>
    <source>
        <strain evidence="5">CBS 122368</strain>
    </source>
</reference>
<accession>A0A6A6I9H5</accession>
<keyword evidence="3" id="KW-0812">Transmembrane</keyword>
<dbReference type="SMART" id="SM00184">
    <property type="entry name" value="RING"/>
    <property type="match status" value="1"/>
</dbReference>
<dbReference type="CDD" id="cd16454">
    <property type="entry name" value="RING-H2_PA-TM-RING"/>
    <property type="match status" value="1"/>
</dbReference>
<dbReference type="GO" id="GO:0006511">
    <property type="term" value="P:ubiquitin-dependent protein catabolic process"/>
    <property type="evidence" value="ECO:0007669"/>
    <property type="project" value="TreeGrafter"/>
</dbReference>
<dbReference type="GeneID" id="54577241"/>
<evidence type="ECO:0000256" key="3">
    <source>
        <dbReference type="SAM" id="Phobius"/>
    </source>
</evidence>
<keyword evidence="3" id="KW-1133">Transmembrane helix</keyword>
<evidence type="ECO:0000256" key="1">
    <source>
        <dbReference type="PROSITE-ProRule" id="PRU00175"/>
    </source>
</evidence>
<feature type="domain" description="RING-type" evidence="4">
    <location>
        <begin position="346"/>
        <end position="389"/>
    </location>
</feature>
<feature type="transmembrane region" description="Helical" evidence="3">
    <location>
        <begin position="217"/>
        <end position="242"/>
    </location>
</feature>
<feature type="region of interest" description="Disordered" evidence="2">
    <location>
        <begin position="417"/>
        <end position="445"/>
    </location>
</feature>
<dbReference type="AlphaFoldDB" id="A0A6A6I9H5"/>
<feature type="region of interest" description="Disordered" evidence="2">
    <location>
        <begin position="286"/>
        <end position="336"/>
    </location>
</feature>
<dbReference type="Proteomes" id="UP000800094">
    <property type="component" value="Unassembled WGS sequence"/>
</dbReference>
<evidence type="ECO:0000313" key="5">
    <source>
        <dbReference type="EMBL" id="KAF2246869.1"/>
    </source>
</evidence>
<keyword evidence="1" id="KW-0863">Zinc-finger</keyword>
<dbReference type="SUPFAM" id="SSF57850">
    <property type="entry name" value="RING/U-box"/>
    <property type="match status" value="1"/>
</dbReference>
<dbReference type="OrthoDB" id="21204at2759"/>
<keyword evidence="1" id="KW-0479">Metal-binding</keyword>
<dbReference type="PANTHER" id="PTHR22765:SF416">
    <property type="entry name" value="E3 UBIQUITIN-PROTEIN LIGASE GODZILLA"/>
    <property type="match status" value="1"/>
</dbReference>
<sequence length="563" mass="61152">AAQSIGIFTIAFPDPYSINYYNDRFVTLAPNVSFQYPITSNIQTLSSKDVERGNDPYGILFVPDLRSDDCKKSELEYVPANATRLNNLPSDSDYALIAFAPWFSPPCMIEYFQAARTSPVKAFLVYQPGTSNTMPPVMNDASWGLGDGGSWKVDNKFPTYVLASISGGIIAEQLGLYSGNITDAPDGEELASELSPTDYVRLWATVNTDPGSQLPSLWVFLVIVLGLLIIVIGATSVMMHLVQRRRRNNLRHRVVNGEVDLEALGVKRLTVPRQYLEKLPLYTYSAGPEDAEKTTPQVPAQTRNLPSPTIDAETGQKAAPLSRRPSAPTAPTTITVNGPTFSQSTCPICLDDFEPNECQVRELPCRHIFHVDCIDPFLLSNSSLCPMCKTSVLPVGYCPPRITNVMVRRERMIRRMRARSATTAAATEGQPPPSSTTMSHLPGVLGSLGSRIGGRRFFSAPVTSQSQQTDIEMAGAIPAPTASNPTAGATAAPESAPAAAQTQSSGAAEDSQPPSSSGNRREWARQRAMALLGNRSVPGEAEDDDNTGPRWKRGLRKIFPGFR</sequence>
<keyword evidence="6" id="KW-1185">Reference proteome</keyword>
<dbReference type="RefSeq" id="XP_033681873.1">
    <property type="nucleotide sequence ID" value="XM_033823911.1"/>
</dbReference>
<keyword evidence="1" id="KW-0862">Zinc</keyword>
<dbReference type="InterPro" id="IPR051826">
    <property type="entry name" value="E3_ubiquitin-ligase_domain"/>
</dbReference>
<dbReference type="GO" id="GO:0061630">
    <property type="term" value="F:ubiquitin protein ligase activity"/>
    <property type="evidence" value="ECO:0007669"/>
    <property type="project" value="TreeGrafter"/>
</dbReference>
<keyword evidence="3" id="KW-0472">Membrane</keyword>
<dbReference type="GO" id="GO:0008270">
    <property type="term" value="F:zinc ion binding"/>
    <property type="evidence" value="ECO:0007669"/>
    <property type="project" value="UniProtKB-KW"/>
</dbReference>
<dbReference type="PANTHER" id="PTHR22765">
    <property type="entry name" value="RING FINGER AND PROTEASE ASSOCIATED DOMAIN-CONTAINING"/>
    <property type="match status" value="1"/>
</dbReference>
<dbReference type="InterPro" id="IPR013083">
    <property type="entry name" value="Znf_RING/FYVE/PHD"/>
</dbReference>
<organism evidence="5 6">
    <name type="scientific">Trematosphaeria pertusa</name>
    <dbReference type="NCBI Taxonomy" id="390896"/>
    <lineage>
        <taxon>Eukaryota</taxon>
        <taxon>Fungi</taxon>
        <taxon>Dikarya</taxon>
        <taxon>Ascomycota</taxon>
        <taxon>Pezizomycotina</taxon>
        <taxon>Dothideomycetes</taxon>
        <taxon>Pleosporomycetidae</taxon>
        <taxon>Pleosporales</taxon>
        <taxon>Massarineae</taxon>
        <taxon>Trematosphaeriaceae</taxon>
        <taxon>Trematosphaeria</taxon>
    </lineage>
</organism>
<dbReference type="Gene3D" id="3.30.40.10">
    <property type="entry name" value="Zinc/RING finger domain, C3HC4 (zinc finger)"/>
    <property type="match status" value="1"/>
</dbReference>
<feature type="region of interest" description="Disordered" evidence="2">
    <location>
        <begin position="477"/>
        <end position="563"/>
    </location>
</feature>
<dbReference type="InterPro" id="IPR001841">
    <property type="entry name" value="Znf_RING"/>
</dbReference>
<dbReference type="Pfam" id="PF13639">
    <property type="entry name" value="zf-RING_2"/>
    <property type="match status" value="1"/>
</dbReference>
<protein>
    <recommendedName>
        <fullName evidence="4">RING-type domain-containing protein</fullName>
    </recommendedName>
</protein>
<dbReference type="GO" id="GO:0005737">
    <property type="term" value="C:cytoplasm"/>
    <property type="evidence" value="ECO:0007669"/>
    <property type="project" value="TreeGrafter"/>
</dbReference>
<feature type="compositionally biased region" description="Polar residues" evidence="2">
    <location>
        <begin position="294"/>
        <end position="307"/>
    </location>
</feature>
<name>A0A6A6I9H5_9PLEO</name>
<gene>
    <name evidence="5" type="ORF">BU26DRAFT_430978</name>
</gene>
<proteinExistence type="predicted"/>
<evidence type="ECO:0000313" key="6">
    <source>
        <dbReference type="Proteomes" id="UP000800094"/>
    </source>
</evidence>
<dbReference type="EMBL" id="ML987198">
    <property type="protein sequence ID" value="KAF2246869.1"/>
    <property type="molecule type" value="Genomic_DNA"/>
</dbReference>
<evidence type="ECO:0000259" key="4">
    <source>
        <dbReference type="PROSITE" id="PS50089"/>
    </source>
</evidence>
<feature type="compositionally biased region" description="Low complexity" evidence="2">
    <location>
        <begin position="485"/>
        <end position="509"/>
    </location>
</feature>
<dbReference type="PROSITE" id="PS50089">
    <property type="entry name" value="ZF_RING_2"/>
    <property type="match status" value="1"/>
</dbReference>